<protein>
    <recommendedName>
        <fullName evidence="4">Lipoprotein</fullName>
    </recommendedName>
</protein>
<feature type="region of interest" description="Disordered" evidence="1">
    <location>
        <begin position="57"/>
        <end position="79"/>
    </location>
</feature>
<feature type="compositionally biased region" description="Basic and acidic residues" evidence="1">
    <location>
        <begin position="60"/>
        <end position="79"/>
    </location>
</feature>
<reference evidence="2 3" key="1">
    <citation type="submission" date="2019-08" db="EMBL/GenBank/DDBJ databases">
        <title>Archangium and Cystobacter genomes.</title>
        <authorList>
            <person name="Chen I.-C.K."/>
            <person name="Wielgoss S."/>
        </authorList>
    </citation>
    <scope>NUCLEOTIDE SEQUENCE [LARGE SCALE GENOMIC DNA]</scope>
    <source>
        <strain evidence="2 3">Cbm 6</strain>
    </source>
</reference>
<organism evidence="2 3">
    <name type="scientific">Archangium minus</name>
    <dbReference type="NCBI Taxonomy" id="83450"/>
    <lineage>
        <taxon>Bacteria</taxon>
        <taxon>Pseudomonadati</taxon>
        <taxon>Myxococcota</taxon>
        <taxon>Myxococcia</taxon>
        <taxon>Myxococcales</taxon>
        <taxon>Cystobacterineae</taxon>
        <taxon>Archangiaceae</taxon>
        <taxon>Archangium</taxon>
    </lineage>
</organism>
<proteinExistence type="predicted"/>
<evidence type="ECO:0008006" key="4">
    <source>
        <dbReference type="Google" id="ProtNLM"/>
    </source>
</evidence>
<accession>A0ABY9X7J5</accession>
<dbReference type="EMBL" id="CP043494">
    <property type="protein sequence ID" value="WNG51346.1"/>
    <property type="molecule type" value="Genomic_DNA"/>
</dbReference>
<dbReference type="RefSeq" id="WP_395811507.1">
    <property type="nucleotide sequence ID" value="NZ_CP043494.1"/>
</dbReference>
<dbReference type="Proteomes" id="UP001611383">
    <property type="component" value="Chromosome"/>
</dbReference>
<evidence type="ECO:0000313" key="3">
    <source>
        <dbReference type="Proteomes" id="UP001611383"/>
    </source>
</evidence>
<evidence type="ECO:0000256" key="1">
    <source>
        <dbReference type="SAM" id="MobiDB-lite"/>
    </source>
</evidence>
<keyword evidence="3" id="KW-1185">Reference proteome</keyword>
<sequence>MRRVLALVLLLTVETACPHAWGREGTIDRALEQDMIEYYSMKECSLDEKSWMELCNDPSNPDKQRHCPTECRPPDEARR</sequence>
<name>A0ABY9X7J5_9BACT</name>
<gene>
    <name evidence="2" type="ORF">F0U60_49850</name>
</gene>
<evidence type="ECO:0000313" key="2">
    <source>
        <dbReference type="EMBL" id="WNG51346.1"/>
    </source>
</evidence>